<feature type="region of interest" description="Disordered" evidence="1">
    <location>
        <begin position="87"/>
        <end position="162"/>
    </location>
</feature>
<dbReference type="EMBL" id="MU853223">
    <property type="protein sequence ID" value="KAK4128148.1"/>
    <property type="molecule type" value="Genomic_DNA"/>
</dbReference>
<name>A0AAN6U813_9PEZI</name>
<keyword evidence="3" id="KW-1185">Reference proteome</keyword>
<dbReference type="Proteomes" id="UP001302602">
    <property type="component" value="Unassembled WGS sequence"/>
</dbReference>
<dbReference type="RefSeq" id="XP_062651919.1">
    <property type="nucleotide sequence ID" value="XM_062790875.1"/>
</dbReference>
<sequence length="162" mass="17960">MDAWKGELAAEAQGHRRAEREVDSLYIDLTDAMDVDADASDMEYDAMDTDCDHVEVDNATMPCSSTSIPGRASSWLAQIEKLHLPIQKLRVEPYITDNSRRQRSSPRTVQRPQEPGRAKGGKPAPAPSAENKKAEKSSCQGKPKKSNQKPRNDSSHTRSGQR</sequence>
<evidence type="ECO:0000313" key="3">
    <source>
        <dbReference type="Proteomes" id="UP001302602"/>
    </source>
</evidence>
<dbReference type="AlphaFoldDB" id="A0AAN6U813"/>
<reference evidence="2" key="2">
    <citation type="submission" date="2023-05" db="EMBL/GenBank/DDBJ databases">
        <authorList>
            <consortium name="Lawrence Berkeley National Laboratory"/>
            <person name="Steindorff A."/>
            <person name="Hensen N."/>
            <person name="Bonometti L."/>
            <person name="Westerberg I."/>
            <person name="Brannstrom I.O."/>
            <person name="Guillou S."/>
            <person name="Cros-Aarteil S."/>
            <person name="Calhoun S."/>
            <person name="Haridas S."/>
            <person name="Kuo A."/>
            <person name="Mondo S."/>
            <person name="Pangilinan J."/>
            <person name="Riley R."/>
            <person name="Labutti K."/>
            <person name="Andreopoulos B."/>
            <person name="Lipzen A."/>
            <person name="Chen C."/>
            <person name="Yanf M."/>
            <person name="Daum C."/>
            <person name="Ng V."/>
            <person name="Clum A."/>
            <person name="Ohm R."/>
            <person name="Martin F."/>
            <person name="Silar P."/>
            <person name="Natvig D."/>
            <person name="Lalanne C."/>
            <person name="Gautier V."/>
            <person name="Ament-Velasquez S.L."/>
            <person name="Kruys A."/>
            <person name="Hutchinson M.I."/>
            <person name="Powell A.J."/>
            <person name="Barry K."/>
            <person name="Miller A.N."/>
            <person name="Grigoriev I.V."/>
            <person name="Debuchy R."/>
            <person name="Gladieux P."/>
            <person name="Thoren M.H."/>
            <person name="Johannesson H."/>
        </authorList>
    </citation>
    <scope>NUCLEOTIDE SEQUENCE</scope>
    <source>
        <strain evidence="2">CBS 731.68</strain>
    </source>
</reference>
<dbReference type="GeneID" id="87827644"/>
<organism evidence="2 3">
    <name type="scientific">Parathielavia appendiculata</name>
    <dbReference type="NCBI Taxonomy" id="2587402"/>
    <lineage>
        <taxon>Eukaryota</taxon>
        <taxon>Fungi</taxon>
        <taxon>Dikarya</taxon>
        <taxon>Ascomycota</taxon>
        <taxon>Pezizomycotina</taxon>
        <taxon>Sordariomycetes</taxon>
        <taxon>Sordariomycetidae</taxon>
        <taxon>Sordariales</taxon>
        <taxon>Chaetomiaceae</taxon>
        <taxon>Parathielavia</taxon>
    </lineage>
</organism>
<accession>A0AAN6U813</accession>
<protein>
    <submittedName>
        <fullName evidence="2">Uncharacterized protein</fullName>
    </submittedName>
</protein>
<evidence type="ECO:0000256" key="1">
    <source>
        <dbReference type="SAM" id="MobiDB-lite"/>
    </source>
</evidence>
<comment type="caution">
    <text evidence="2">The sequence shown here is derived from an EMBL/GenBank/DDBJ whole genome shotgun (WGS) entry which is preliminary data.</text>
</comment>
<reference evidence="2" key="1">
    <citation type="journal article" date="2023" name="Mol. Phylogenet. Evol.">
        <title>Genome-scale phylogeny and comparative genomics of the fungal order Sordariales.</title>
        <authorList>
            <person name="Hensen N."/>
            <person name="Bonometti L."/>
            <person name="Westerberg I."/>
            <person name="Brannstrom I.O."/>
            <person name="Guillou S."/>
            <person name="Cros-Aarteil S."/>
            <person name="Calhoun S."/>
            <person name="Haridas S."/>
            <person name="Kuo A."/>
            <person name="Mondo S."/>
            <person name="Pangilinan J."/>
            <person name="Riley R."/>
            <person name="LaButti K."/>
            <person name="Andreopoulos B."/>
            <person name="Lipzen A."/>
            <person name="Chen C."/>
            <person name="Yan M."/>
            <person name="Daum C."/>
            <person name="Ng V."/>
            <person name="Clum A."/>
            <person name="Steindorff A."/>
            <person name="Ohm R.A."/>
            <person name="Martin F."/>
            <person name="Silar P."/>
            <person name="Natvig D.O."/>
            <person name="Lalanne C."/>
            <person name="Gautier V."/>
            <person name="Ament-Velasquez S.L."/>
            <person name="Kruys A."/>
            <person name="Hutchinson M.I."/>
            <person name="Powell A.J."/>
            <person name="Barry K."/>
            <person name="Miller A.N."/>
            <person name="Grigoriev I.V."/>
            <person name="Debuchy R."/>
            <person name="Gladieux P."/>
            <person name="Hiltunen Thoren M."/>
            <person name="Johannesson H."/>
        </authorList>
    </citation>
    <scope>NUCLEOTIDE SEQUENCE</scope>
    <source>
        <strain evidence="2">CBS 731.68</strain>
    </source>
</reference>
<gene>
    <name evidence="2" type="ORF">N657DRAFT_629309</name>
</gene>
<proteinExistence type="predicted"/>
<evidence type="ECO:0000313" key="2">
    <source>
        <dbReference type="EMBL" id="KAK4128148.1"/>
    </source>
</evidence>